<feature type="transmembrane region" description="Helical" evidence="3">
    <location>
        <begin position="361"/>
        <end position="379"/>
    </location>
</feature>
<reference evidence="5" key="1">
    <citation type="submission" date="2010-11" db="EMBL/GenBank/DDBJ databases">
        <title>The complete genome of Mahella australiensis DSM 15567.</title>
        <authorList>
            <consortium name="US DOE Joint Genome Institute (JGI-PGF)"/>
            <person name="Lucas S."/>
            <person name="Copeland A."/>
            <person name="Lapidus A."/>
            <person name="Bruce D."/>
            <person name="Goodwin L."/>
            <person name="Pitluck S."/>
            <person name="Kyrpides N."/>
            <person name="Mavromatis K."/>
            <person name="Pagani I."/>
            <person name="Ivanova N."/>
            <person name="Teshima H."/>
            <person name="Brettin T."/>
            <person name="Detter J.C."/>
            <person name="Han C."/>
            <person name="Tapia R."/>
            <person name="Land M."/>
            <person name="Hauser L."/>
            <person name="Markowitz V."/>
            <person name="Cheng J.-F."/>
            <person name="Hugenholtz P."/>
            <person name="Woyke T."/>
            <person name="Wu D."/>
            <person name="Spring S."/>
            <person name="Pukall R."/>
            <person name="Steenblock K."/>
            <person name="Schneider S."/>
            <person name="Klenk H.-P."/>
            <person name="Eisen J.A."/>
        </authorList>
    </citation>
    <scope>NUCLEOTIDE SEQUENCE [LARGE SCALE GENOMIC DNA]</scope>
    <source>
        <strain evidence="5">DSM 15567 / CIP 107919 / 50-1 BON</strain>
    </source>
</reference>
<keyword evidence="3" id="KW-1133">Transmembrane helix</keyword>
<dbReference type="InterPro" id="IPR050768">
    <property type="entry name" value="UPF0353/GerABKA_families"/>
</dbReference>
<feature type="transmembrane region" description="Helical" evidence="3">
    <location>
        <begin position="386"/>
        <end position="405"/>
    </location>
</feature>
<proteinExistence type="inferred from homology"/>
<dbReference type="PIRSF" id="PIRSF005690">
    <property type="entry name" value="GerBA"/>
    <property type="match status" value="1"/>
</dbReference>
<dbReference type="PANTHER" id="PTHR22550:SF5">
    <property type="entry name" value="LEUCINE ZIPPER PROTEIN 4"/>
    <property type="match status" value="1"/>
</dbReference>
<dbReference type="EMBL" id="CP002360">
    <property type="protein sequence ID" value="AEE96595.1"/>
    <property type="molecule type" value="Genomic_DNA"/>
</dbReference>
<organism evidence="4 5">
    <name type="scientific">Mahella australiensis (strain DSM 15567 / CIP 107919 / 50-1 BON)</name>
    <dbReference type="NCBI Taxonomy" id="697281"/>
    <lineage>
        <taxon>Bacteria</taxon>
        <taxon>Bacillati</taxon>
        <taxon>Bacillota</taxon>
        <taxon>Clostridia</taxon>
        <taxon>Thermoanaerobacterales</taxon>
        <taxon>Thermoanaerobacterales Family IV. Incertae Sedis</taxon>
        <taxon>Mahella</taxon>
    </lineage>
</organism>
<reference evidence="4 5" key="2">
    <citation type="journal article" date="2011" name="Stand. Genomic Sci.">
        <title>Complete genome sequence of Mahella australiensis type strain (50-1 BON).</title>
        <authorList>
            <person name="Sikorski J."/>
            <person name="Teshima H."/>
            <person name="Nolan M."/>
            <person name="Lucas S."/>
            <person name="Hammon N."/>
            <person name="Deshpande S."/>
            <person name="Cheng J.F."/>
            <person name="Pitluck S."/>
            <person name="Liolios K."/>
            <person name="Pagani I."/>
            <person name="Ivanova N."/>
            <person name="Huntemann M."/>
            <person name="Mavromatis K."/>
            <person name="Ovchinikova G."/>
            <person name="Pati A."/>
            <person name="Tapia R."/>
            <person name="Han C."/>
            <person name="Goodwin L."/>
            <person name="Chen A."/>
            <person name="Palaniappan K."/>
            <person name="Land M."/>
            <person name="Hauser L."/>
            <person name="Ngatchou-Djao O.D."/>
            <person name="Rohde M."/>
            <person name="Pukall R."/>
            <person name="Spring S."/>
            <person name="Abt B."/>
            <person name="Goker M."/>
            <person name="Detter J.C."/>
            <person name="Woyke T."/>
            <person name="Bristow J."/>
            <person name="Markowitz V."/>
            <person name="Hugenholtz P."/>
            <person name="Eisen J.A."/>
            <person name="Kyrpides N.C."/>
            <person name="Klenk H.P."/>
            <person name="Lapidus A."/>
        </authorList>
    </citation>
    <scope>NUCLEOTIDE SEQUENCE [LARGE SCALE GENOMIC DNA]</scope>
    <source>
        <strain evidence="5">DSM 15567 / CIP 107919 / 50-1 BON</strain>
    </source>
</reference>
<keyword evidence="5" id="KW-1185">Reference proteome</keyword>
<dbReference type="HOGENOM" id="CLU_021639_4_1_9"/>
<dbReference type="AlphaFoldDB" id="F3ZXD8"/>
<evidence type="ECO:0000256" key="2">
    <source>
        <dbReference type="ARBA" id="ARBA00023136"/>
    </source>
</evidence>
<comment type="similarity">
    <text evidence="1">Belongs to the GerABKA family.</text>
</comment>
<dbReference type="KEGG" id="mas:Mahau_1402"/>
<accession>F3ZXD8</accession>
<keyword evidence="2 3" id="KW-0472">Membrane</keyword>
<evidence type="ECO:0000313" key="5">
    <source>
        <dbReference type="Proteomes" id="UP000008457"/>
    </source>
</evidence>
<dbReference type="OrthoDB" id="1726708at2"/>
<dbReference type="RefSeq" id="WP_013781024.1">
    <property type="nucleotide sequence ID" value="NC_015520.1"/>
</dbReference>
<name>F3ZXD8_MAHA5</name>
<keyword evidence="3" id="KW-0812">Transmembrane</keyword>
<feature type="transmembrane region" description="Helical" evidence="3">
    <location>
        <begin position="411"/>
        <end position="429"/>
    </location>
</feature>
<dbReference type="PANTHER" id="PTHR22550">
    <property type="entry name" value="SPORE GERMINATION PROTEIN"/>
    <property type="match status" value="1"/>
</dbReference>
<dbReference type="STRING" id="697281.Mahau_1402"/>
<protein>
    <submittedName>
        <fullName evidence="4">GerA spore germination protein</fullName>
    </submittedName>
</protein>
<dbReference type="Proteomes" id="UP000008457">
    <property type="component" value="Chromosome"/>
</dbReference>
<evidence type="ECO:0000256" key="3">
    <source>
        <dbReference type="SAM" id="Phobius"/>
    </source>
</evidence>
<sequence length="532" mass="59322">MPIKVIKHKKNKSDKANTQTSSAMIAPSATSLYNKLEDNISLFATLFSDCSDVIFRRFQIGKDNPLPAAIIYVDGLANRQSVDLEIMEPLMYFTRIDQKNAMSNIDIEIIKQLNITVGEIKEDQNVMSIVNAILSGDTAMFIDNFPVALILNSRGWENRGIQEPTTENVIRGPKEGFTETVRFNTALIRRRIKDPKLKMKGFKLGKRTKTDVVIAYMDDIVNETLLQEIEKRLNTIDTDAVFESGYIEQFIEDSPFSPFPQMQTTERPDKVAGNLLEGRVAILVDGTPMALIAPATFAQLYQSPEDYYERAIFGTAVRLIRLIGLFLATSLPSFYVAVLTYHHEMIPTQLVLALARSRMGVPFPAILEALLMEGVIEILREATTRLPGTIGQTIGIIGTLVIGQAAVAAKLVSPAMIIIVAITAIGAYITPNYSTTYSIRFIRFPLMIAAAFFGVFGIAVMWLFIIIHLAGLESFGIPYLAPVAPLKLSDIKDTIVRLPLWAMKKRPMIPENRNLIRQGSSTVASSRRRTRW</sequence>
<feature type="transmembrane region" description="Helical" evidence="3">
    <location>
        <begin position="441"/>
        <end position="470"/>
    </location>
</feature>
<dbReference type="InterPro" id="IPR004995">
    <property type="entry name" value="Spore_Ger"/>
</dbReference>
<evidence type="ECO:0000313" key="4">
    <source>
        <dbReference type="EMBL" id="AEE96595.1"/>
    </source>
</evidence>
<gene>
    <name evidence="4" type="ordered locus">Mahau_1402</name>
</gene>
<dbReference type="eggNOG" id="COG0697">
    <property type="taxonomic scope" value="Bacteria"/>
</dbReference>
<dbReference type="Pfam" id="PF03323">
    <property type="entry name" value="GerA"/>
    <property type="match status" value="1"/>
</dbReference>
<dbReference type="GO" id="GO:0009847">
    <property type="term" value="P:spore germination"/>
    <property type="evidence" value="ECO:0007669"/>
    <property type="project" value="InterPro"/>
</dbReference>
<dbReference type="GO" id="GO:0016020">
    <property type="term" value="C:membrane"/>
    <property type="evidence" value="ECO:0007669"/>
    <property type="project" value="InterPro"/>
</dbReference>
<evidence type="ECO:0000256" key="1">
    <source>
        <dbReference type="ARBA" id="ARBA00005278"/>
    </source>
</evidence>
<feature type="transmembrane region" description="Helical" evidence="3">
    <location>
        <begin position="319"/>
        <end position="341"/>
    </location>
</feature>